<dbReference type="GeneID" id="92359303"/>
<dbReference type="RefSeq" id="XP_067060921.1">
    <property type="nucleotide sequence ID" value="XM_067205369.1"/>
</dbReference>
<dbReference type="Proteomes" id="UP000674143">
    <property type="component" value="Chromosome 31"/>
</dbReference>
<evidence type="ECO:0000313" key="3">
    <source>
        <dbReference type="Proteomes" id="UP000674143"/>
    </source>
</evidence>
<reference evidence="2 3" key="1">
    <citation type="submission" date="2021-02" db="EMBL/GenBank/DDBJ databases">
        <title>Leishmania (Mundinia) orientalis Genome sequencing and assembly.</title>
        <authorList>
            <person name="Almutairi H."/>
            <person name="Gatherer D."/>
        </authorList>
    </citation>
    <scope>NUCLEOTIDE SEQUENCE [LARGE SCALE GENOMIC DNA]</scope>
    <source>
        <strain evidence="2">LSCM4</strain>
    </source>
</reference>
<comment type="caution">
    <text evidence="2">The sequence shown here is derived from an EMBL/GenBank/DDBJ whole genome shotgun (WGS) entry which is preliminary data.</text>
</comment>
<dbReference type="KEGG" id="loi:92359303"/>
<organism evidence="2 3">
    <name type="scientific">Leishmania orientalis</name>
    <dbReference type="NCBI Taxonomy" id="2249476"/>
    <lineage>
        <taxon>Eukaryota</taxon>
        <taxon>Discoba</taxon>
        <taxon>Euglenozoa</taxon>
        <taxon>Kinetoplastea</taxon>
        <taxon>Metakinetoplastina</taxon>
        <taxon>Trypanosomatida</taxon>
        <taxon>Trypanosomatidae</taxon>
        <taxon>Leishmaniinae</taxon>
        <taxon>Leishmania</taxon>
    </lineage>
</organism>
<name>A0A836GGP6_9TRYP</name>
<sequence>MEEFDVYKRGTLKASKWTKRVLSLHSHLGIAAITRHNSPQDRFYRCMRVSSVHIWPQYNQKHVKENFDSMEVKLTVRVKGIPAKIRVREARSATGPVKVYHYTMKGPEAVKHTWMLRFRSYEDFEEAMRLFQAMKVSDQHSSLATSAETRRPAQGGEETTAEDEIDALLQRSMIPGDLNQGLEPIRAHWQQTRLKKDECATT</sequence>
<dbReference type="EMBL" id="JAFHLR010000031">
    <property type="protein sequence ID" value="KAG5471804.1"/>
    <property type="molecule type" value="Genomic_DNA"/>
</dbReference>
<dbReference type="AlphaFoldDB" id="A0A836GGP6"/>
<evidence type="ECO:0000313" key="2">
    <source>
        <dbReference type="EMBL" id="KAG5471804.1"/>
    </source>
</evidence>
<protein>
    <submittedName>
        <fullName evidence="2">Uncharacterized protein</fullName>
    </submittedName>
</protein>
<accession>A0A836GGP6</accession>
<proteinExistence type="predicted"/>
<feature type="region of interest" description="Disordered" evidence="1">
    <location>
        <begin position="142"/>
        <end position="161"/>
    </location>
</feature>
<keyword evidence="3" id="KW-1185">Reference proteome</keyword>
<gene>
    <name evidence="2" type="ORF">LSCM4_03358</name>
</gene>
<evidence type="ECO:0000256" key="1">
    <source>
        <dbReference type="SAM" id="MobiDB-lite"/>
    </source>
</evidence>